<reference evidence="10 11" key="1">
    <citation type="submission" date="2007-06" db="EMBL/GenBank/DDBJ databases">
        <title>The Genome Sequence of Coccidioides posadasii RMSCC_3488.</title>
        <authorList>
            <consortium name="Coccidioides Genome Resources Consortium"/>
            <consortium name="The Broad Institute Genome Sequencing Platform"/>
            <person name="Henn M.R."/>
            <person name="Sykes S."/>
            <person name="Young S."/>
            <person name="Jaffe D."/>
            <person name="Berlin A."/>
            <person name="Alvarez P."/>
            <person name="Butler J."/>
            <person name="Gnerre S."/>
            <person name="Grabherr M."/>
            <person name="Mauceli E."/>
            <person name="Brockman W."/>
            <person name="Kodira C."/>
            <person name="Alvarado L."/>
            <person name="Zeng Q."/>
            <person name="Crawford M."/>
            <person name="Antoine C."/>
            <person name="Devon K."/>
            <person name="Galgiani J."/>
            <person name="Orsborn K."/>
            <person name="Lewis M.L."/>
            <person name="Nusbaum C."/>
            <person name="Galagan J."/>
            <person name="Birren B."/>
        </authorList>
    </citation>
    <scope>NUCLEOTIDE SEQUENCE [LARGE SCALE GENOMIC DNA]</scope>
    <source>
        <strain evidence="10 11">RMSCC 3488</strain>
    </source>
</reference>
<keyword evidence="2" id="KW-0479">Metal-binding</keyword>
<dbReference type="GO" id="GO:0008270">
    <property type="term" value="F:zinc ion binding"/>
    <property type="evidence" value="ECO:0007669"/>
    <property type="project" value="UniProtKB-KW"/>
</dbReference>
<evidence type="ECO:0000256" key="6">
    <source>
        <dbReference type="ARBA" id="ARBA00023163"/>
    </source>
</evidence>
<keyword evidence="3" id="KW-0863">Zinc-finger</keyword>
<evidence type="ECO:0000256" key="8">
    <source>
        <dbReference type="SAM" id="MobiDB-lite"/>
    </source>
</evidence>
<feature type="compositionally biased region" description="Low complexity" evidence="8">
    <location>
        <begin position="95"/>
        <end position="109"/>
    </location>
</feature>
<feature type="domain" description="C2H2-type" evidence="9">
    <location>
        <begin position="333"/>
        <end position="363"/>
    </location>
</feature>
<dbReference type="InterPro" id="IPR036236">
    <property type="entry name" value="Znf_C2H2_sf"/>
</dbReference>
<evidence type="ECO:0000256" key="1">
    <source>
        <dbReference type="ARBA" id="ARBA00004123"/>
    </source>
</evidence>
<feature type="region of interest" description="Disordered" evidence="8">
    <location>
        <begin position="60"/>
        <end position="83"/>
    </location>
</feature>
<proteinExistence type="predicted"/>
<dbReference type="GO" id="GO:0005634">
    <property type="term" value="C:nucleus"/>
    <property type="evidence" value="ECO:0007669"/>
    <property type="project" value="UniProtKB-SubCell"/>
</dbReference>
<dbReference type="Proteomes" id="UP000054567">
    <property type="component" value="Unassembled WGS sequence"/>
</dbReference>
<accession>A0A0J6F4X4</accession>
<keyword evidence="5" id="KW-0805">Transcription regulation</keyword>
<dbReference type="Gene3D" id="3.30.160.60">
    <property type="entry name" value="Classic Zinc Finger"/>
    <property type="match status" value="1"/>
</dbReference>
<feature type="compositionally biased region" description="Basic and acidic residues" evidence="8">
    <location>
        <begin position="465"/>
        <end position="476"/>
    </location>
</feature>
<comment type="subcellular location">
    <subcellularLocation>
        <location evidence="1">Nucleus</location>
    </subcellularLocation>
</comment>
<dbReference type="InterPro" id="IPR013087">
    <property type="entry name" value="Znf_C2H2_type"/>
</dbReference>
<evidence type="ECO:0000259" key="9">
    <source>
        <dbReference type="SMART" id="SM00355"/>
    </source>
</evidence>
<evidence type="ECO:0000256" key="2">
    <source>
        <dbReference type="ARBA" id="ARBA00022723"/>
    </source>
</evidence>
<evidence type="ECO:0000313" key="10">
    <source>
        <dbReference type="EMBL" id="KMM64335.1"/>
    </source>
</evidence>
<feature type="domain" description="C2H2-type" evidence="9">
    <location>
        <begin position="301"/>
        <end position="328"/>
    </location>
</feature>
<keyword evidence="7" id="KW-0539">Nucleus</keyword>
<feature type="region of interest" description="Disordered" evidence="8">
    <location>
        <begin position="95"/>
        <end position="128"/>
    </location>
</feature>
<dbReference type="OrthoDB" id="6077919at2759"/>
<evidence type="ECO:0000256" key="5">
    <source>
        <dbReference type="ARBA" id="ARBA00023015"/>
    </source>
</evidence>
<feature type="domain" description="C2H2-type" evidence="9">
    <location>
        <begin position="393"/>
        <end position="413"/>
    </location>
</feature>
<dbReference type="EMBL" id="DS268109">
    <property type="protein sequence ID" value="KMM64335.1"/>
    <property type="molecule type" value="Genomic_DNA"/>
</dbReference>
<reference evidence="11" key="3">
    <citation type="journal article" date="2010" name="Genome Res.">
        <title>Population genomic sequencing of Coccidioides fungi reveals recent hybridization and transposon control.</title>
        <authorList>
            <person name="Neafsey D.E."/>
            <person name="Barker B.M."/>
            <person name="Sharpton T.J."/>
            <person name="Stajich J.E."/>
            <person name="Park D.J."/>
            <person name="Whiston E."/>
            <person name="Hung C.-Y."/>
            <person name="McMahan C."/>
            <person name="White J."/>
            <person name="Sykes S."/>
            <person name="Heiman D."/>
            <person name="Young S."/>
            <person name="Zeng Q."/>
            <person name="Abouelleil A."/>
            <person name="Aftuck L."/>
            <person name="Bessette D."/>
            <person name="Brown A."/>
            <person name="FitzGerald M."/>
            <person name="Lui A."/>
            <person name="Macdonald J.P."/>
            <person name="Priest M."/>
            <person name="Orbach M.J."/>
            <person name="Galgiani J.N."/>
            <person name="Kirkland T.N."/>
            <person name="Cole G.T."/>
            <person name="Birren B.W."/>
            <person name="Henn M.R."/>
            <person name="Taylor J.W."/>
            <person name="Rounsley S.D."/>
        </authorList>
    </citation>
    <scope>NUCLEOTIDE SEQUENCE [LARGE SCALE GENOMIC DNA]</scope>
    <source>
        <strain evidence="11">RMSCC 3488</strain>
    </source>
</reference>
<sequence>MLELEFPPQPYPYSQDLSMDPMISCISSSAKGDEQTSVGAYTSLLSETYPFFIHPSFASGSQQPIPKSQPYPNPSASPSIATSQPELLSSCSSISTHSISSAPSSSIGSPHRDTWPDMNPGSGFEENATVSDRGYAQDYLSNTIDADVLISHAKISDCFVDPSLIQPTQDPNNYQLPVISYPEDLQLCFVTSPTLGHQPSPQLHHDTQKQFQQRLEQQQRREPNFPISNTQRSLPQENKALTRRSSISSVRSRPSVRSPQLSHIGVEDEGKEKGRCPHPNCGKTFKDLKAHMLTHQSERPEKCPIVNCEYHLKGFARKYDKNRHTLTHYKGTMVCGFCPGSGSAAEKSFNRADVFKRHLTSVHGVDQSAPNSRKRTPPNSVRNPSGYCQDATGKCSTCTATFSSAQEFYEHLDDCVLRVVQQEEPSEAINMRRLAEVESDEAVKQTMKKHMLVSPTNGNSNFASDNDKEDNKRDGFSLEPGSSKGPTRSNIVNRFLPPNSGAISKSRPSVARRRNNRNNYPPSWGCPANKMKMKRRLLCLYDGPRRLWKDEMMLDNEFEVRLNLPGGDGMGREAYVTDLDVETLKRAEGVLNATQEEKGPWDSASPGRGLIGPAAVPILGNTNDIVDEINIDELMS</sequence>
<keyword evidence="4" id="KW-0862">Zinc</keyword>
<gene>
    <name evidence="10" type="ORF">CPAG_00687</name>
</gene>
<evidence type="ECO:0000256" key="3">
    <source>
        <dbReference type="ARBA" id="ARBA00022771"/>
    </source>
</evidence>
<dbReference type="SMART" id="SM00355">
    <property type="entry name" value="ZnF_C2H2"/>
    <property type="match status" value="4"/>
</dbReference>
<dbReference type="SUPFAM" id="SSF57667">
    <property type="entry name" value="beta-beta-alpha zinc fingers"/>
    <property type="match status" value="1"/>
</dbReference>
<feature type="domain" description="C2H2-type" evidence="9">
    <location>
        <begin position="274"/>
        <end position="295"/>
    </location>
</feature>
<reference evidence="11" key="2">
    <citation type="journal article" date="2009" name="Genome Res.">
        <title>Comparative genomic analyses of the human fungal pathogens Coccidioides and their relatives.</title>
        <authorList>
            <person name="Sharpton T.J."/>
            <person name="Stajich J.E."/>
            <person name="Rounsley S.D."/>
            <person name="Gardner M.J."/>
            <person name="Wortman J.R."/>
            <person name="Jordar V.S."/>
            <person name="Maiti R."/>
            <person name="Kodira C.D."/>
            <person name="Neafsey D.E."/>
            <person name="Zeng Q."/>
            <person name="Hung C.-Y."/>
            <person name="McMahan C."/>
            <person name="Muszewska A."/>
            <person name="Grynberg M."/>
            <person name="Mandel M.A."/>
            <person name="Kellner E.M."/>
            <person name="Barker B.M."/>
            <person name="Galgiani J.N."/>
            <person name="Orbach M.J."/>
            <person name="Kirkland T.N."/>
            <person name="Cole G.T."/>
            <person name="Henn M.R."/>
            <person name="Birren B.W."/>
            <person name="Taylor J.W."/>
        </authorList>
    </citation>
    <scope>NUCLEOTIDE SEQUENCE [LARGE SCALE GENOMIC DNA]</scope>
    <source>
        <strain evidence="11">RMSCC 3488</strain>
    </source>
</reference>
<name>A0A0J6F4X4_COCPO</name>
<organism evidence="10 11">
    <name type="scientific">Coccidioides posadasii RMSCC 3488</name>
    <dbReference type="NCBI Taxonomy" id="454284"/>
    <lineage>
        <taxon>Eukaryota</taxon>
        <taxon>Fungi</taxon>
        <taxon>Dikarya</taxon>
        <taxon>Ascomycota</taxon>
        <taxon>Pezizomycotina</taxon>
        <taxon>Eurotiomycetes</taxon>
        <taxon>Eurotiomycetidae</taxon>
        <taxon>Onygenales</taxon>
        <taxon>Onygenaceae</taxon>
        <taxon>Coccidioides</taxon>
    </lineage>
</organism>
<feature type="region of interest" description="Disordered" evidence="8">
    <location>
        <begin position="196"/>
        <end position="261"/>
    </location>
</feature>
<evidence type="ECO:0000313" key="11">
    <source>
        <dbReference type="Proteomes" id="UP000054567"/>
    </source>
</evidence>
<evidence type="ECO:0000256" key="7">
    <source>
        <dbReference type="ARBA" id="ARBA00023242"/>
    </source>
</evidence>
<protein>
    <submittedName>
        <fullName evidence="10">Zinc finger protein</fullName>
    </submittedName>
</protein>
<dbReference type="VEuPathDB" id="FungiDB:CPAG_00687"/>
<dbReference type="AlphaFoldDB" id="A0A0J6F4X4"/>
<feature type="region of interest" description="Disordered" evidence="8">
    <location>
        <begin position="452"/>
        <end position="525"/>
    </location>
</feature>
<dbReference type="GO" id="GO:0006357">
    <property type="term" value="P:regulation of transcription by RNA polymerase II"/>
    <property type="evidence" value="ECO:0007669"/>
    <property type="project" value="TreeGrafter"/>
</dbReference>
<keyword evidence="6" id="KW-0804">Transcription</keyword>
<feature type="region of interest" description="Disordered" evidence="8">
    <location>
        <begin position="362"/>
        <end position="388"/>
    </location>
</feature>
<feature type="compositionally biased region" description="Polar residues" evidence="8">
    <location>
        <begin position="226"/>
        <end position="236"/>
    </location>
</feature>
<feature type="compositionally biased region" description="Polar residues" evidence="8">
    <location>
        <begin position="454"/>
        <end position="464"/>
    </location>
</feature>
<feature type="compositionally biased region" description="Low complexity" evidence="8">
    <location>
        <begin position="243"/>
        <end position="259"/>
    </location>
</feature>
<dbReference type="PANTHER" id="PTHR46179:SF13">
    <property type="entry name" value="C2H2-TYPE DOMAIN-CONTAINING PROTEIN"/>
    <property type="match status" value="1"/>
</dbReference>
<dbReference type="PANTHER" id="PTHR46179">
    <property type="entry name" value="ZINC FINGER PROTEIN"/>
    <property type="match status" value="1"/>
</dbReference>
<dbReference type="InterPro" id="IPR051061">
    <property type="entry name" value="Zinc_finger_trans_reg"/>
</dbReference>
<evidence type="ECO:0000256" key="4">
    <source>
        <dbReference type="ARBA" id="ARBA00022833"/>
    </source>
</evidence>